<dbReference type="Proteomes" id="UP000427769">
    <property type="component" value="Chromosome"/>
</dbReference>
<dbReference type="Gene3D" id="2.30.40.10">
    <property type="entry name" value="Urease, subunit C, domain 1"/>
    <property type="match status" value="1"/>
</dbReference>
<evidence type="ECO:0000313" key="3">
    <source>
        <dbReference type="Proteomes" id="UP000427769"/>
    </source>
</evidence>
<name>A0A5K7Z874_9BACT</name>
<evidence type="ECO:0000313" key="2">
    <source>
        <dbReference type="EMBL" id="BBO75891.1"/>
    </source>
</evidence>
<dbReference type="CDD" id="cd01300">
    <property type="entry name" value="YtcJ_like"/>
    <property type="match status" value="1"/>
</dbReference>
<accession>A0A5K7Z874</accession>
<protein>
    <submittedName>
        <fullName evidence="2">Amidohydrolase</fullName>
    </submittedName>
</protein>
<dbReference type="KEGG" id="dwd:DSCW_33080"/>
<gene>
    <name evidence="2" type="ORF">DSCW_33080</name>
</gene>
<reference evidence="2 3" key="1">
    <citation type="submission" date="2019-11" db="EMBL/GenBank/DDBJ databases">
        <title>Comparative genomics of hydrocarbon-degrading Desulfosarcina strains.</title>
        <authorList>
            <person name="Watanabe M."/>
            <person name="Kojima H."/>
            <person name="Fukui M."/>
        </authorList>
    </citation>
    <scope>NUCLEOTIDE SEQUENCE [LARGE SCALE GENOMIC DNA]</scope>
    <source>
        <strain evidence="2 3">PP31</strain>
    </source>
</reference>
<sequence>MDSDKGITLVVSADIVTMNPEQPSADAMAVSGDRIVAIGSESEVRAAIGDYAKFYNLEGRTIVPGFIESHDHMYMSSSQYVVTDVTPFTTPTLAAALEEIKHSEPDEEGWIVGFGADQQLYEEKKGPTRDLLDDLFPNTPVVIFHLSGHGAFVNSVALQRAGVDETTPDPQGGYYEKDKTGRLTGYLSGQPAVYTVKNFPNPTPEIARLAAEARAAKGVTTASEFAIMNIFVLEGLQEATNSPDFPVRMVGGLFSTIPDFEEIAPRLKNYENDLFKIPFIKTWTDGSIQGGTGHLTEGYHHHGMGGEGAIGSQDFFNKQVLRMYELGYWPAIHTNGDGAVDVALNAIEYAQKTLGNKAAKTIRPQLIHVQYTRPGQIERMAELKAYPTFFTTHVYYYGDTHYETTLGPERAQRLSAMADAFRAGVKPAMHNDPPVTPVDPLLNMWIAVKRQSKSGRVLGADQAITPQQALEAYTINAAYQFGMEKDAGSLEAGKYADFVVLDRNPLEVDPDEIRNIHVLATVRGGMVTYADVPEYDRIDPPVKKR</sequence>
<feature type="domain" description="Amidohydrolase 3" evidence="1">
    <location>
        <begin position="55"/>
        <end position="529"/>
    </location>
</feature>
<dbReference type="Gene3D" id="3.20.20.140">
    <property type="entry name" value="Metal-dependent hydrolases"/>
    <property type="match status" value="1"/>
</dbReference>
<evidence type="ECO:0000259" key="1">
    <source>
        <dbReference type="Pfam" id="PF07969"/>
    </source>
</evidence>
<dbReference type="SUPFAM" id="SSF51338">
    <property type="entry name" value="Composite domain of metallo-dependent hydrolases"/>
    <property type="match status" value="1"/>
</dbReference>
<dbReference type="InterPro" id="IPR013108">
    <property type="entry name" value="Amidohydro_3"/>
</dbReference>
<dbReference type="InterPro" id="IPR011059">
    <property type="entry name" value="Metal-dep_hydrolase_composite"/>
</dbReference>
<dbReference type="InterPro" id="IPR033932">
    <property type="entry name" value="YtcJ-like"/>
</dbReference>
<dbReference type="SUPFAM" id="SSF51556">
    <property type="entry name" value="Metallo-dependent hydrolases"/>
    <property type="match status" value="1"/>
</dbReference>
<dbReference type="PANTHER" id="PTHR22642:SF2">
    <property type="entry name" value="PROTEIN LONG AFTER FAR-RED 3"/>
    <property type="match status" value="1"/>
</dbReference>
<keyword evidence="3" id="KW-1185">Reference proteome</keyword>
<dbReference type="Gene3D" id="3.10.310.70">
    <property type="match status" value="1"/>
</dbReference>
<dbReference type="Pfam" id="PF07969">
    <property type="entry name" value="Amidohydro_3"/>
    <property type="match status" value="1"/>
</dbReference>
<dbReference type="EMBL" id="AP021875">
    <property type="protein sequence ID" value="BBO75891.1"/>
    <property type="molecule type" value="Genomic_DNA"/>
</dbReference>
<dbReference type="PANTHER" id="PTHR22642">
    <property type="entry name" value="IMIDAZOLONEPROPIONASE"/>
    <property type="match status" value="1"/>
</dbReference>
<dbReference type="RefSeq" id="WP_170302332.1">
    <property type="nucleotide sequence ID" value="NZ_AP021875.1"/>
</dbReference>
<dbReference type="InterPro" id="IPR032466">
    <property type="entry name" value="Metal_Hydrolase"/>
</dbReference>
<proteinExistence type="predicted"/>
<dbReference type="GO" id="GO:0016810">
    <property type="term" value="F:hydrolase activity, acting on carbon-nitrogen (but not peptide) bonds"/>
    <property type="evidence" value="ECO:0007669"/>
    <property type="project" value="InterPro"/>
</dbReference>
<organism evidence="2 3">
    <name type="scientific">Desulfosarcina widdelii</name>
    <dbReference type="NCBI Taxonomy" id="947919"/>
    <lineage>
        <taxon>Bacteria</taxon>
        <taxon>Pseudomonadati</taxon>
        <taxon>Thermodesulfobacteriota</taxon>
        <taxon>Desulfobacteria</taxon>
        <taxon>Desulfobacterales</taxon>
        <taxon>Desulfosarcinaceae</taxon>
        <taxon>Desulfosarcina</taxon>
    </lineage>
</organism>
<keyword evidence="2" id="KW-0378">Hydrolase</keyword>
<dbReference type="AlphaFoldDB" id="A0A5K7Z874"/>